<accession>A0A7C8PQE1</accession>
<dbReference type="PANTHER" id="PTHR42354:SF1">
    <property type="entry name" value="C2H2-TYPE DOMAIN-CONTAINING PROTEIN"/>
    <property type="match status" value="1"/>
</dbReference>
<sequence length="255" mass="27835">MSGFEIVGLVLGAIGLVPMFKEGYVMVKEYRQRQKVKLLAADGSTSTLKDTLEDSSTSVANRYDKFYSSYGTKFSNGDSISHAQLSKIVITLQAEIISALRSALAGGTLEQNASHLNLVAGQGRQEAMAILGQLAQRISTTIAPMLSTAKMTPKYLPSPRVQEIEEDTRSQPSGNSYYAQIASHHSQKQTYPYQNSYGAQGSQAYPGSYSNNSGSSEQYSGWKPSTQQQRSRAEGIRNSLKVLGFNFNKNGNSYK</sequence>
<reference evidence="2 3" key="1">
    <citation type="submission" date="2019-03" db="EMBL/GenBank/DDBJ databases">
        <title>Nematode-trapping fungi genome.</title>
        <authorList>
            <person name="Vidal-Diez De Ulzurrun G."/>
        </authorList>
    </citation>
    <scope>NUCLEOTIDE SEQUENCE [LARGE SCALE GENOMIC DNA]</scope>
    <source>
        <strain evidence="2 3">TWF154</strain>
    </source>
</reference>
<feature type="compositionally biased region" description="Low complexity" evidence="1">
    <location>
        <begin position="207"/>
        <end position="221"/>
    </location>
</feature>
<evidence type="ECO:0000313" key="3">
    <source>
        <dbReference type="Proteomes" id="UP000297595"/>
    </source>
</evidence>
<evidence type="ECO:0000313" key="2">
    <source>
        <dbReference type="EMBL" id="TGJ73832.1"/>
    </source>
</evidence>
<protein>
    <submittedName>
        <fullName evidence="2">Uncharacterized protein</fullName>
    </submittedName>
</protein>
<proteinExistence type="predicted"/>
<dbReference type="PANTHER" id="PTHR42354">
    <property type="entry name" value="C2H2-TYPE DOMAIN-CONTAINING PROTEIN"/>
    <property type="match status" value="1"/>
</dbReference>
<evidence type="ECO:0000256" key="1">
    <source>
        <dbReference type="SAM" id="MobiDB-lite"/>
    </source>
</evidence>
<comment type="caution">
    <text evidence="2">The sequence shown here is derived from an EMBL/GenBank/DDBJ whole genome shotgun (WGS) entry which is preliminary data.</text>
</comment>
<organism evidence="2 3">
    <name type="scientific">Orbilia oligospora</name>
    <name type="common">Nematode-trapping fungus</name>
    <name type="synonym">Arthrobotrys oligospora</name>
    <dbReference type="NCBI Taxonomy" id="2813651"/>
    <lineage>
        <taxon>Eukaryota</taxon>
        <taxon>Fungi</taxon>
        <taxon>Dikarya</taxon>
        <taxon>Ascomycota</taxon>
        <taxon>Pezizomycotina</taxon>
        <taxon>Orbiliomycetes</taxon>
        <taxon>Orbiliales</taxon>
        <taxon>Orbiliaceae</taxon>
        <taxon>Orbilia</taxon>
    </lineage>
</organism>
<feature type="region of interest" description="Disordered" evidence="1">
    <location>
        <begin position="192"/>
        <end position="236"/>
    </location>
</feature>
<feature type="compositionally biased region" description="Polar residues" evidence="1">
    <location>
        <begin position="192"/>
        <end position="205"/>
    </location>
</feature>
<name>A0A7C8PQE1_ORBOL</name>
<dbReference type="EMBL" id="SOZJ01000001">
    <property type="protein sequence ID" value="TGJ73832.1"/>
    <property type="molecule type" value="Genomic_DNA"/>
</dbReference>
<dbReference type="AlphaFoldDB" id="A0A7C8PQE1"/>
<gene>
    <name evidence="2" type="ORF">EYR41_000904</name>
</gene>
<dbReference type="OrthoDB" id="25896at2759"/>
<dbReference type="Proteomes" id="UP000297595">
    <property type="component" value="Unassembled WGS sequence"/>
</dbReference>